<dbReference type="GO" id="GO:0008270">
    <property type="term" value="F:zinc ion binding"/>
    <property type="evidence" value="ECO:0007669"/>
    <property type="project" value="UniProtKB-KW"/>
</dbReference>
<dbReference type="InterPro" id="IPR043128">
    <property type="entry name" value="Rev_trsase/Diguanyl_cyclase"/>
</dbReference>
<dbReference type="InterPro" id="IPR043502">
    <property type="entry name" value="DNA/RNA_pol_sf"/>
</dbReference>
<keyword evidence="4" id="KW-1185">Reference proteome</keyword>
<dbReference type="CDD" id="cd01647">
    <property type="entry name" value="RT_LTR"/>
    <property type="match status" value="1"/>
</dbReference>
<keyword evidence="1" id="KW-0479">Metal-binding</keyword>
<dbReference type="InterPro" id="IPR021109">
    <property type="entry name" value="Peptidase_aspartic_dom_sf"/>
</dbReference>
<dbReference type="PROSITE" id="PS50158">
    <property type="entry name" value="ZF_CCHC"/>
    <property type="match status" value="2"/>
</dbReference>
<dbReference type="SUPFAM" id="SSF56672">
    <property type="entry name" value="DNA/RNA polymerases"/>
    <property type="match status" value="1"/>
</dbReference>
<accession>A0A8B8F571</accession>
<sequence>MKSCLPPDFHKSIPVFDGLNTRCQALDWLKTVNRVADINRWPDNFKLQSVRNNLGGPAGHWFLSRNITSWIDFENQFKRTFVGEVLVGDRWKEMTRRVQRKGENVLEYFHEKVHLCAILDLGLQETKIQILEGLFSKDLSMHLLSRDHVDTDELLNDIVNFERLDTSRTARILSFNVTKEPVKTMSSDRLETRQNTNSSINFVSGPTKRCFNCGAKSHIAPACPKPRIEKGACYQCGSTTHQRSKCPALNRYTTAKTVEVPSSKGVNENESRIMNVTSNRTKASHDHPEPYEVTCSCNVPVDADTQCDITFVAIIDTGSPISLVKHLLGMFKTDIFVNDNTFTMCFYVVPENTMTMNAILGRDFVTKPGVNLSFKNGVVHFDFYEGELNKTNDFSQILCVSYEHEFDSVKEMLNVNPELDVNMKELLFELYQKEYVNKIKEESTLDINPNLEMKIVLKHDQPIAYRARRISYDDKEKLRNILDELLREGTIRESRSPYSSLIVLIKKKNGDTRLCIDYCELNKITVKDNFPAPLIDDQIDSLKNKKYYSLVDLKNGFHHVQMNASSVPYTSFVTPLGQYEYLKMPFGLTNAPKVFARFMLHIFSDLIKAGEITLYLDVGSDSNYF</sequence>
<dbReference type="InterPro" id="IPR053134">
    <property type="entry name" value="RNA-dir_DNA_polymerase"/>
</dbReference>
<feature type="domain" description="CCHC-type" evidence="2">
    <location>
        <begin position="209"/>
        <end position="225"/>
    </location>
</feature>
<evidence type="ECO:0000259" key="3">
    <source>
        <dbReference type="PROSITE" id="PS50878"/>
    </source>
</evidence>
<dbReference type="SUPFAM" id="SSF57756">
    <property type="entry name" value="Retrovirus zinc finger-like domains"/>
    <property type="match status" value="1"/>
</dbReference>
<dbReference type="Gene3D" id="3.10.10.10">
    <property type="entry name" value="HIV Type 1 Reverse Transcriptase, subunit A, domain 1"/>
    <property type="match status" value="1"/>
</dbReference>
<dbReference type="Gene3D" id="3.30.70.270">
    <property type="match status" value="1"/>
</dbReference>
<dbReference type="PROSITE" id="PS50878">
    <property type="entry name" value="RT_POL"/>
    <property type="match status" value="1"/>
</dbReference>
<dbReference type="SMART" id="SM00343">
    <property type="entry name" value="ZnF_C2HC"/>
    <property type="match status" value="2"/>
</dbReference>
<proteinExistence type="predicted"/>
<dbReference type="Proteomes" id="UP000694846">
    <property type="component" value="Unplaced"/>
</dbReference>
<dbReference type="OrthoDB" id="6593760at2759"/>
<dbReference type="RefSeq" id="XP_025405786.1">
    <property type="nucleotide sequence ID" value="XM_025550001.1"/>
</dbReference>
<dbReference type="Pfam" id="PF00078">
    <property type="entry name" value="RVT_1"/>
    <property type="match status" value="1"/>
</dbReference>
<keyword evidence="1" id="KW-0863">Zinc-finger</keyword>
<reference evidence="5" key="1">
    <citation type="submission" date="2025-08" db="UniProtKB">
        <authorList>
            <consortium name="RefSeq"/>
        </authorList>
    </citation>
    <scope>IDENTIFICATION</scope>
    <source>
        <tissue evidence="5">Whole body</tissue>
    </source>
</reference>
<evidence type="ECO:0000259" key="2">
    <source>
        <dbReference type="PROSITE" id="PS50158"/>
    </source>
</evidence>
<evidence type="ECO:0000256" key="1">
    <source>
        <dbReference type="PROSITE-ProRule" id="PRU00047"/>
    </source>
</evidence>
<gene>
    <name evidence="5" type="primary">LOC112680027</name>
</gene>
<evidence type="ECO:0000313" key="4">
    <source>
        <dbReference type="Proteomes" id="UP000694846"/>
    </source>
</evidence>
<dbReference type="GO" id="GO:0003676">
    <property type="term" value="F:nucleic acid binding"/>
    <property type="evidence" value="ECO:0007669"/>
    <property type="project" value="InterPro"/>
</dbReference>
<dbReference type="InterPro" id="IPR036875">
    <property type="entry name" value="Znf_CCHC_sf"/>
</dbReference>
<name>A0A8B8F571_9HEMI</name>
<feature type="domain" description="Reverse transcriptase" evidence="3">
    <location>
        <begin position="486"/>
        <end position="625"/>
    </location>
</feature>
<feature type="domain" description="CCHC-type" evidence="2">
    <location>
        <begin position="233"/>
        <end position="247"/>
    </location>
</feature>
<dbReference type="GO" id="GO:0071897">
    <property type="term" value="P:DNA biosynthetic process"/>
    <property type="evidence" value="ECO:0007669"/>
    <property type="project" value="UniProtKB-ARBA"/>
</dbReference>
<dbReference type="AlphaFoldDB" id="A0A8B8F571"/>
<dbReference type="InterPro" id="IPR000477">
    <property type="entry name" value="RT_dom"/>
</dbReference>
<protein>
    <submittedName>
        <fullName evidence="5">Uncharacterized protein LOC112680027</fullName>
    </submittedName>
</protein>
<organism evidence="4 5">
    <name type="scientific">Sipha flava</name>
    <name type="common">yellow sugarcane aphid</name>
    <dbReference type="NCBI Taxonomy" id="143950"/>
    <lineage>
        <taxon>Eukaryota</taxon>
        <taxon>Metazoa</taxon>
        <taxon>Ecdysozoa</taxon>
        <taxon>Arthropoda</taxon>
        <taxon>Hexapoda</taxon>
        <taxon>Insecta</taxon>
        <taxon>Pterygota</taxon>
        <taxon>Neoptera</taxon>
        <taxon>Paraneoptera</taxon>
        <taxon>Hemiptera</taxon>
        <taxon>Sternorrhyncha</taxon>
        <taxon>Aphidomorpha</taxon>
        <taxon>Aphidoidea</taxon>
        <taxon>Aphididae</taxon>
        <taxon>Sipha</taxon>
    </lineage>
</organism>
<dbReference type="InterPro" id="IPR001878">
    <property type="entry name" value="Znf_CCHC"/>
</dbReference>
<dbReference type="Gene3D" id="4.10.60.10">
    <property type="entry name" value="Zinc finger, CCHC-type"/>
    <property type="match status" value="1"/>
</dbReference>
<keyword evidence="1" id="KW-0862">Zinc</keyword>
<dbReference type="PANTHER" id="PTHR24559">
    <property type="entry name" value="TRANSPOSON TY3-I GAG-POL POLYPROTEIN"/>
    <property type="match status" value="1"/>
</dbReference>
<evidence type="ECO:0000313" key="5">
    <source>
        <dbReference type="RefSeq" id="XP_025405786.1"/>
    </source>
</evidence>
<dbReference type="PANTHER" id="PTHR24559:SF444">
    <property type="entry name" value="REVERSE TRANSCRIPTASE DOMAIN-CONTAINING PROTEIN"/>
    <property type="match status" value="1"/>
</dbReference>
<dbReference type="GeneID" id="112680027"/>
<dbReference type="SUPFAM" id="SSF50630">
    <property type="entry name" value="Acid proteases"/>
    <property type="match status" value="1"/>
</dbReference>